<proteinExistence type="predicted"/>
<name>A0AB39X9P1_9GAMM</name>
<gene>
    <name evidence="2" type="ORF">AB8S08_05075</name>
</gene>
<keyword evidence="1" id="KW-0812">Transmembrane</keyword>
<keyword evidence="1" id="KW-0472">Membrane</keyword>
<dbReference type="Pfam" id="PF17428">
    <property type="entry name" value="DUF5412"/>
    <property type="match status" value="1"/>
</dbReference>
<dbReference type="AlphaFoldDB" id="A0AB39X9P1"/>
<accession>A0AB39X9P1</accession>
<sequence length="134" mass="15108">MDFIIKLIVRLGILAGVISTFFILWVYFTFPDMCGNYLHAEAYSPDNKNRIVVFQRDCGATTGFSTQISILGADVKLPNESANIFIIPGHPNEVAPGVEWLDNSTIKISHRLNGQEYLSETSYGWFNKVVVKYE</sequence>
<reference evidence="2" key="1">
    <citation type="submission" date="2024-07" db="EMBL/GenBank/DDBJ databases">
        <title>Whole genome sequence of bacterial strains from algal surface.</title>
        <authorList>
            <person name="Kumar P."/>
        </authorList>
    </citation>
    <scope>NUCLEOTIDE SEQUENCE</scope>
    <source>
        <strain evidence="2">PP-1MA</strain>
    </source>
</reference>
<protein>
    <submittedName>
        <fullName evidence="2">DUF5412 family protein</fullName>
    </submittedName>
</protein>
<dbReference type="InterPro" id="IPR035406">
    <property type="entry name" value="DUF5412"/>
</dbReference>
<evidence type="ECO:0000256" key="1">
    <source>
        <dbReference type="SAM" id="Phobius"/>
    </source>
</evidence>
<feature type="transmembrane region" description="Helical" evidence="1">
    <location>
        <begin position="7"/>
        <end position="28"/>
    </location>
</feature>
<organism evidence="2">
    <name type="scientific">Pseudidiomarina sp. PP-1MA</name>
    <dbReference type="NCBI Taxonomy" id="3237706"/>
    <lineage>
        <taxon>Bacteria</taxon>
        <taxon>Pseudomonadati</taxon>
        <taxon>Pseudomonadota</taxon>
        <taxon>Gammaproteobacteria</taxon>
        <taxon>Alteromonadales</taxon>
        <taxon>Idiomarinaceae</taxon>
        <taxon>Pseudidiomarina</taxon>
    </lineage>
</organism>
<evidence type="ECO:0000313" key="2">
    <source>
        <dbReference type="EMBL" id="XDV10556.1"/>
    </source>
</evidence>
<keyword evidence="1" id="KW-1133">Transmembrane helix</keyword>
<dbReference type="RefSeq" id="WP_209328351.1">
    <property type="nucleotide sequence ID" value="NZ_CP165718.1"/>
</dbReference>
<dbReference type="EMBL" id="CP165718">
    <property type="protein sequence ID" value="XDV10556.1"/>
    <property type="molecule type" value="Genomic_DNA"/>
</dbReference>